<accession>A0A9P0LLW6</accession>
<dbReference type="Pfam" id="PF00078">
    <property type="entry name" value="RVT_1"/>
    <property type="match status" value="1"/>
</dbReference>
<dbReference type="SUPFAM" id="SSF56672">
    <property type="entry name" value="DNA/RNA polymerases"/>
    <property type="match status" value="1"/>
</dbReference>
<name>A0A9P0LLW6_ACAOB</name>
<dbReference type="GO" id="GO:0071897">
    <property type="term" value="P:DNA biosynthetic process"/>
    <property type="evidence" value="ECO:0007669"/>
    <property type="project" value="UniProtKB-ARBA"/>
</dbReference>
<dbReference type="CDD" id="cd01650">
    <property type="entry name" value="RT_nLTR_like"/>
    <property type="match status" value="1"/>
</dbReference>
<dbReference type="PANTHER" id="PTHR33332">
    <property type="entry name" value="REVERSE TRANSCRIPTASE DOMAIN-CONTAINING PROTEIN"/>
    <property type="match status" value="1"/>
</dbReference>
<protein>
    <recommendedName>
        <fullName evidence="1">Reverse transcriptase domain-containing protein</fullName>
    </recommendedName>
</protein>
<evidence type="ECO:0000313" key="2">
    <source>
        <dbReference type="EMBL" id="CAH1995043.1"/>
    </source>
</evidence>
<dbReference type="InterPro" id="IPR043502">
    <property type="entry name" value="DNA/RNA_pol_sf"/>
</dbReference>
<dbReference type="EMBL" id="CAKOFQ010007213">
    <property type="protein sequence ID" value="CAH1995043.1"/>
    <property type="molecule type" value="Genomic_DNA"/>
</dbReference>
<feature type="domain" description="Reverse transcriptase" evidence="1">
    <location>
        <begin position="19"/>
        <end position="254"/>
    </location>
</feature>
<keyword evidence="3" id="KW-1185">Reference proteome</keyword>
<comment type="caution">
    <text evidence="2">The sequence shown here is derived from an EMBL/GenBank/DDBJ whole genome shotgun (WGS) entry which is preliminary data.</text>
</comment>
<sequence>MLKYSISATAPHITHIINCCIEVGYYPSLWKYALIKPLPKISIPSVYNDLRPISILPALSKVLEKVIYLQLYEFVISNQIIPESQSGFRRGYSTTLLLLNVSDDIIRSLDAGLATALVFLDFSKAFDTIDHCLLLAKLRYYGINQLGCRLFKSYLQGRYQCVVVDNSSYSDFQPVTSGVPQGSILGPLLFIIYTSDIFKTITYCKIQGYADDTQLYLSFDPRFINTASAYINQDLENIQKYSFNHNLNLNPDKC</sequence>
<evidence type="ECO:0000259" key="1">
    <source>
        <dbReference type="PROSITE" id="PS50878"/>
    </source>
</evidence>
<dbReference type="Proteomes" id="UP001152888">
    <property type="component" value="Unassembled WGS sequence"/>
</dbReference>
<evidence type="ECO:0000313" key="3">
    <source>
        <dbReference type="Proteomes" id="UP001152888"/>
    </source>
</evidence>
<gene>
    <name evidence="2" type="ORF">ACAOBT_LOCUS22365</name>
</gene>
<reference evidence="2" key="1">
    <citation type="submission" date="2022-03" db="EMBL/GenBank/DDBJ databases">
        <authorList>
            <person name="Sayadi A."/>
        </authorList>
    </citation>
    <scope>NUCLEOTIDE SEQUENCE</scope>
</reference>
<organism evidence="2 3">
    <name type="scientific">Acanthoscelides obtectus</name>
    <name type="common">Bean weevil</name>
    <name type="synonym">Bruchus obtectus</name>
    <dbReference type="NCBI Taxonomy" id="200917"/>
    <lineage>
        <taxon>Eukaryota</taxon>
        <taxon>Metazoa</taxon>
        <taxon>Ecdysozoa</taxon>
        <taxon>Arthropoda</taxon>
        <taxon>Hexapoda</taxon>
        <taxon>Insecta</taxon>
        <taxon>Pterygota</taxon>
        <taxon>Neoptera</taxon>
        <taxon>Endopterygota</taxon>
        <taxon>Coleoptera</taxon>
        <taxon>Polyphaga</taxon>
        <taxon>Cucujiformia</taxon>
        <taxon>Chrysomeloidea</taxon>
        <taxon>Chrysomelidae</taxon>
        <taxon>Bruchinae</taxon>
        <taxon>Bruchini</taxon>
        <taxon>Acanthoscelides</taxon>
    </lineage>
</organism>
<dbReference type="OrthoDB" id="6722893at2759"/>
<dbReference type="AlphaFoldDB" id="A0A9P0LLW6"/>
<dbReference type="InterPro" id="IPR000477">
    <property type="entry name" value="RT_dom"/>
</dbReference>
<proteinExistence type="predicted"/>
<dbReference type="PROSITE" id="PS50878">
    <property type="entry name" value="RT_POL"/>
    <property type="match status" value="1"/>
</dbReference>